<sequence>MGTKNGYAGGGVLIDQYFVLTAAHKVTNVTNLNVVLGVYNSSDLTNTQTSKISSVYIHGNYNNTVLKNDVALLLLETPINFGNNINQACLPPSGKSYQQTSTGCAVSGFGQTDFFIDDAPTIIMKQVHVPIVSTDVCKTSFSDASLLGSNVDLYLDVENEICAGGQAGRDSCTQDGGSPLVCYDAASKITNVVGLVIWEKTVANLMFMECMLMYRHIYPGLSAHRIVCWD</sequence>
<dbReference type="InterPro" id="IPR001254">
    <property type="entry name" value="Trypsin_dom"/>
</dbReference>
<dbReference type="Proteomes" id="UP001162156">
    <property type="component" value="Unassembled WGS sequence"/>
</dbReference>
<dbReference type="AlphaFoldDB" id="A0AAV8Y6K8"/>
<dbReference type="GO" id="GO:0004252">
    <property type="term" value="F:serine-type endopeptidase activity"/>
    <property type="evidence" value="ECO:0007669"/>
    <property type="project" value="InterPro"/>
</dbReference>
<gene>
    <name evidence="4" type="ORF">NQ314_008685</name>
</gene>
<evidence type="ECO:0000256" key="2">
    <source>
        <dbReference type="ARBA" id="ARBA00024195"/>
    </source>
</evidence>
<name>A0AAV8Y6K8_9CUCU</name>
<dbReference type="InterPro" id="IPR051487">
    <property type="entry name" value="Ser/Thr_Proteases_Immune/Dev"/>
</dbReference>
<protein>
    <recommendedName>
        <fullName evidence="3">Peptidase S1 domain-containing protein</fullName>
    </recommendedName>
</protein>
<evidence type="ECO:0000313" key="4">
    <source>
        <dbReference type="EMBL" id="KAJ8947085.1"/>
    </source>
</evidence>
<dbReference type="SUPFAM" id="SSF50494">
    <property type="entry name" value="Trypsin-like serine proteases"/>
    <property type="match status" value="1"/>
</dbReference>
<dbReference type="PRINTS" id="PR00722">
    <property type="entry name" value="CHYMOTRYPSIN"/>
</dbReference>
<keyword evidence="1" id="KW-1015">Disulfide bond</keyword>
<dbReference type="InterPro" id="IPR043504">
    <property type="entry name" value="Peptidase_S1_PA_chymotrypsin"/>
</dbReference>
<keyword evidence="5" id="KW-1185">Reference proteome</keyword>
<dbReference type="Pfam" id="PF00089">
    <property type="entry name" value="Trypsin"/>
    <property type="match status" value="1"/>
</dbReference>
<evidence type="ECO:0000256" key="1">
    <source>
        <dbReference type="ARBA" id="ARBA00023157"/>
    </source>
</evidence>
<comment type="similarity">
    <text evidence="2">Belongs to the peptidase S1 family. CLIP subfamily.</text>
</comment>
<dbReference type="SMART" id="SM00020">
    <property type="entry name" value="Tryp_SPc"/>
    <property type="match status" value="1"/>
</dbReference>
<dbReference type="InterPro" id="IPR001314">
    <property type="entry name" value="Peptidase_S1A"/>
</dbReference>
<dbReference type="PANTHER" id="PTHR24256">
    <property type="entry name" value="TRYPTASE-RELATED"/>
    <property type="match status" value="1"/>
</dbReference>
<comment type="caution">
    <text evidence="4">The sequence shown here is derived from an EMBL/GenBank/DDBJ whole genome shotgun (WGS) entry which is preliminary data.</text>
</comment>
<accession>A0AAV8Y6K8</accession>
<evidence type="ECO:0000259" key="3">
    <source>
        <dbReference type="PROSITE" id="PS50240"/>
    </source>
</evidence>
<feature type="domain" description="Peptidase S1" evidence="3">
    <location>
        <begin position="1"/>
        <end position="230"/>
    </location>
</feature>
<dbReference type="InterPro" id="IPR009003">
    <property type="entry name" value="Peptidase_S1_PA"/>
</dbReference>
<organism evidence="4 5">
    <name type="scientific">Rhamnusium bicolor</name>
    <dbReference type="NCBI Taxonomy" id="1586634"/>
    <lineage>
        <taxon>Eukaryota</taxon>
        <taxon>Metazoa</taxon>
        <taxon>Ecdysozoa</taxon>
        <taxon>Arthropoda</taxon>
        <taxon>Hexapoda</taxon>
        <taxon>Insecta</taxon>
        <taxon>Pterygota</taxon>
        <taxon>Neoptera</taxon>
        <taxon>Endopterygota</taxon>
        <taxon>Coleoptera</taxon>
        <taxon>Polyphaga</taxon>
        <taxon>Cucujiformia</taxon>
        <taxon>Chrysomeloidea</taxon>
        <taxon>Cerambycidae</taxon>
        <taxon>Lepturinae</taxon>
        <taxon>Rhagiini</taxon>
        <taxon>Rhamnusium</taxon>
    </lineage>
</organism>
<dbReference type="FunFam" id="2.40.10.10:FF:000068">
    <property type="entry name" value="transmembrane protease serine 2"/>
    <property type="match status" value="1"/>
</dbReference>
<dbReference type="EMBL" id="JANEYF010002397">
    <property type="protein sequence ID" value="KAJ8947085.1"/>
    <property type="molecule type" value="Genomic_DNA"/>
</dbReference>
<evidence type="ECO:0000313" key="5">
    <source>
        <dbReference type="Proteomes" id="UP001162156"/>
    </source>
</evidence>
<reference evidence="4" key="1">
    <citation type="journal article" date="2023" name="Insect Mol. Biol.">
        <title>Genome sequencing provides insights into the evolution of gene families encoding plant cell wall-degrading enzymes in longhorned beetles.</title>
        <authorList>
            <person name="Shin N.R."/>
            <person name="Okamura Y."/>
            <person name="Kirsch R."/>
            <person name="Pauchet Y."/>
        </authorList>
    </citation>
    <scope>NUCLEOTIDE SEQUENCE</scope>
    <source>
        <strain evidence="4">RBIC_L_NR</strain>
    </source>
</reference>
<dbReference type="CDD" id="cd00190">
    <property type="entry name" value="Tryp_SPc"/>
    <property type="match status" value="1"/>
</dbReference>
<dbReference type="PROSITE" id="PS50240">
    <property type="entry name" value="TRYPSIN_DOM"/>
    <property type="match status" value="1"/>
</dbReference>
<dbReference type="GO" id="GO:0006508">
    <property type="term" value="P:proteolysis"/>
    <property type="evidence" value="ECO:0007669"/>
    <property type="project" value="InterPro"/>
</dbReference>
<dbReference type="Gene3D" id="2.40.10.10">
    <property type="entry name" value="Trypsin-like serine proteases"/>
    <property type="match status" value="2"/>
</dbReference>
<proteinExistence type="inferred from homology"/>